<accession>A0ABV8UHF6</accession>
<organism evidence="1 2">
    <name type="scientific">Fodinicurvata halophila</name>
    <dbReference type="NCBI Taxonomy" id="1419723"/>
    <lineage>
        <taxon>Bacteria</taxon>
        <taxon>Pseudomonadati</taxon>
        <taxon>Pseudomonadota</taxon>
        <taxon>Alphaproteobacteria</taxon>
        <taxon>Rhodospirillales</taxon>
        <taxon>Rhodovibrionaceae</taxon>
        <taxon>Fodinicurvata</taxon>
    </lineage>
</organism>
<protein>
    <submittedName>
        <fullName evidence="1">Gamma-glutamyltransferase</fullName>
        <ecNumber evidence="1">2.3.2.2</ecNumber>
    </submittedName>
</protein>
<dbReference type="Pfam" id="PF01019">
    <property type="entry name" value="G_glu_transpept"/>
    <property type="match status" value="2"/>
</dbReference>
<sequence length="463" mass="47672">MSSNPYSVKGDFVCTAAVPAAARTGLDALRAGGNAFDAALAACFVETVWLPMKCGLAGDLVALMRTAEGEVQCLTAIGGGPVALGSGARLEKTGPCSVGAPGAPIGYATLAERAVHPLSELIAPAAAYAEAGIFWTPVAVNLTREAAPLLKSHNSSTRFLPEGMLPQAGEPLHLPGLARLLGDFANKRGALFHGDLGEAVVARVKAAGGFISLEDMKAVEATLAVPLTMELDGSGVARMTPAPSHGLLLAKALEHAVAQGCDSWTAFITAREVLTAAGDEGTSVVTAADNDGNGVVVVHSNSFPQYGSSLVLDEYDLVLNNRPGRGFDLEAPTDHWNAPAAGRIPFTTLQAWALERPDGVYLGGTPGGQNQAPWNLQTILDLLDGAHDLGALVTRPRWGLDGNGAVLVEKGCDFTATQSSMREVPALSLRSAEQVIRIPGECAPLEAAADPRTGALALAGGRL</sequence>
<dbReference type="SUPFAM" id="SSF56235">
    <property type="entry name" value="N-terminal nucleophile aminohydrolases (Ntn hydrolases)"/>
    <property type="match status" value="1"/>
</dbReference>
<dbReference type="InterPro" id="IPR052896">
    <property type="entry name" value="GGT-like_enzyme"/>
</dbReference>
<name>A0ABV8UHF6_9PROT</name>
<proteinExistence type="predicted"/>
<dbReference type="EC" id="2.3.2.2" evidence="1"/>
<dbReference type="PANTHER" id="PTHR43881:SF1">
    <property type="entry name" value="GAMMA-GLUTAMYLTRANSPEPTIDASE (AFU_ORTHOLOGUE AFUA_4G13580)"/>
    <property type="match status" value="1"/>
</dbReference>
<keyword evidence="2" id="KW-1185">Reference proteome</keyword>
<dbReference type="GO" id="GO:0103068">
    <property type="term" value="F:leukotriene C4 gamma-glutamyl transferase activity"/>
    <property type="evidence" value="ECO:0007669"/>
    <property type="project" value="UniProtKB-EC"/>
</dbReference>
<dbReference type="InterPro" id="IPR029055">
    <property type="entry name" value="Ntn_hydrolases_N"/>
</dbReference>
<dbReference type="RefSeq" id="WP_382420514.1">
    <property type="nucleotide sequence ID" value="NZ_JBHSCW010000001.1"/>
</dbReference>
<evidence type="ECO:0000313" key="1">
    <source>
        <dbReference type="EMBL" id="MFC4350253.1"/>
    </source>
</evidence>
<gene>
    <name evidence="1" type="ORF">ACFOW6_01725</name>
</gene>
<dbReference type="PRINTS" id="PR01210">
    <property type="entry name" value="GGTRANSPTASE"/>
</dbReference>
<dbReference type="PANTHER" id="PTHR43881">
    <property type="entry name" value="GAMMA-GLUTAMYLTRANSPEPTIDASE (AFU_ORTHOLOGUE AFUA_4G13580)"/>
    <property type="match status" value="1"/>
</dbReference>
<evidence type="ECO:0000313" key="2">
    <source>
        <dbReference type="Proteomes" id="UP001595799"/>
    </source>
</evidence>
<keyword evidence="1" id="KW-0012">Acyltransferase</keyword>
<dbReference type="Proteomes" id="UP001595799">
    <property type="component" value="Unassembled WGS sequence"/>
</dbReference>
<dbReference type="Gene3D" id="3.60.20.40">
    <property type="match status" value="1"/>
</dbReference>
<comment type="caution">
    <text evidence="1">The sequence shown here is derived from an EMBL/GenBank/DDBJ whole genome shotgun (WGS) entry which is preliminary data.</text>
</comment>
<dbReference type="EMBL" id="JBHSCW010000001">
    <property type="protein sequence ID" value="MFC4350253.1"/>
    <property type="molecule type" value="Genomic_DNA"/>
</dbReference>
<dbReference type="InterPro" id="IPR043137">
    <property type="entry name" value="GGT_ssub_C"/>
</dbReference>
<keyword evidence="1" id="KW-0808">Transferase</keyword>
<reference evidence="2" key="1">
    <citation type="journal article" date="2019" name="Int. J. Syst. Evol. Microbiol.">
        <title>The Global Catalogue of Microorganisms (GCM) 10K type strain sequencing project: providing services to taxonomists for standard genome sequencing and annotation.</title>
        <authorList>
            <consortium name="The Broad Institute Genomics Platform"/>
            <consortium name="The Broad Institute Genome Sequencing Center for Infectious Disease"/>
            <person name="Wu L."/>
            <person name="Ma J."/>
        </authorList>
    </citation>
    <scope>NUCLEOTIDE SEQUENCE [LARGE SCALE GENOMIC DNA]</scope>
    <source>
        <strain evidence="2">CECT 8472</strain>
    </source>
</reference>